<dbReference type="Gene3D" id="3.90.550.10">
    <property type="entry name" value="Spore Coat Polysaccharide Biosynthesis Protein SpsA, Chain A"/>
    <property type="match status" value="1"/>
</dbReference>
<reference evidence="2" key="1">
    <citation type="submission" date="2009-06" db="EMBL/GenBank/DDBJ databases">
        <title>Complete sequence of chromosome 1 of Variovorax paradoxus S110.</title>
        <authorList>
            <consortium name="US DOE Joint Genome Institute"/>
            <person name="Lucas S."/>
            <person name="Copeland A."/>
            <person name="Lapidus A."/>
            <person name="Glavina del Rio T."/>
            <person name="Tice H."/>
            <person name="Bruce D."/>
            <person name="Goodwin L."/>
            <person name="Pitluck S."/>
            <person name="Chertkov O."/>
            <person name="Brettin T."/>
            <person name="Detter J.C."/>
            <person name="Han C."/>
            <person name="Larimer F."/>
            <person name="Land M."/>
            <person name="Hauser L."/>
            <person name="Kyrpides N."/>
            <person name="Ovchinnikova G."/>
            <person name="Orwin P."/>
            <person name="Leadbetter J.R."/>
            <person name="Spain J.C."/>
            <person name="Han J.I."/>
        </authorList>
    </citation>
    <scope>NUCLEOTIDE SEQUENCE</scope>
    <source>
        <strain evidence="2">S110</strain>
    </source>
</reference>
<dbReference type="HOGENOM" id="CLU_025996_2_1_4"/>
<dbReference type="InterPro" id="IPR001173">
    <property type="entry name" value="Glyco_trans_2-like"/>
</dbReference>
<protein>
    <submittedName>
        <fullName evidence="2">Glycosyl transferase family 2</fullName>
    </submittedName>
</protein>
<dbReference type="KEGG" id="vap:Vapar_1933"/>
<dbReference type="STRING" id="543728.Vapar_1933"/>
<dbReference type="InterPro" id="IPR029044">
    <property type="entry name" value="Nucleotide-diphossugar_trans"/>
</dbReference>
<gene>
    <name evidence="2" type="ordered locus">Vapar_1933</name>
</gene>
<dbReference type="Pfam" id="PF00535">
    <property type="entry name" value="Glycos_transf_2"/>
    <property type="match status" value="1"/>
</dbReference>
<dbReference type="AlphaFoldDB" id="C5CVD1"/>
<keyword evidence="2" id="KW-0808">Transferase</keyword>
<dbReference type="PANTHER" id="PTHR22916">
    <property type="entry name" value="GLYCOSYLTRANSFERASE"/>
    <property type="match status" value="1"/>
</dbReference>
<accession>C5CVD1</accession>
<proteinExistence type="predicted"/>
<feature type="domain" description="Glycosyltransferase 2-like" evidence="1">
    <location>
        <begin position="6"/>
        <end position="139"/>
    </location>
</feature>
<dbReference type="PANTHER" id="PTHR22916:SF3">
    <property type="entry name" value="UDP-GLCNAC:BETAGAL BETA-1,3-N-ACETYLGLUCOSAMINYLTRANSFERASE-LIKE PROTEIN 1"/>
    <property type="match status" value="1"/>
</dbReference>
<name>C5CVD1_VARPS</name>
<dbReference type="SUPFAM" id="SSF53448">
    <property type="entry name" value="Nucleotide-diphospho-sugar transferases"/>
    <property type="match status" value="1"/>
</dbReference>
<dbReference type="EMBL" id="CP001635">
    <property type="protein sequence ID" value="ACS18580.1"/>
    <property type="molecule type" value="Genomic_DNA"/>
</dbReference>
<evidence type="ECO:0000259" key="1">
    <source>
        <dbReference type="Pfam" id="PF00535"/>
    </source>
</evidence>
<evidence type="ECO:0000313" key="2">
    <source>
        <dbReference type="EMBL" id="ACS18580.1"/>
    </source>
</evidence>
<organism evidence="2">
    <name type="scientific">Variovorax paradoxus (strain S110)</name>
    <dbReference type="NCBI Taxonomy" id="543728"/>
    <lineage>
        <taxon>Bacteria</taxon>
        <taxon>Pseudomonadati</taxon>
        <taxon>Pseudomonadota</taxon>
        <taxon>Betaproteobacteria</taxon>
        <taxon>Burkholderiales</taxon>
        <taxon>Comamonadaceae</taxon>
        <taxon>Variovorax</taxon>
    </lineage>
</organism>
<dbReference type="CAZy" id="GT2">
    <property type="family name" value="Glycosyltransferase Family 2"/>
</dbReference>
<sequence>MIRVAVLLATHNGSKWIEAQIDSILNQIGVEVQIFVSDDRSSDNTLAILDDFARDERVSRLERVDAGYGSPAANFFRLLLEAPIEVDFEYVFLSDQDDYWLPNKIISAIQEMQLNKADCYASDLICTYPDGARRFLKKSYPQTKNDYLFQGASAGCTYGLSARAAVTFRDIIGRLGDAVRKDISHDWAIYAVTRSHGFQWTLDARAYIDYRQHGENAYGALGLDSYRKRWLLLKNGWYRKNVLVLASVCLLSKEQQKIIDAVKRWYFRDRFFLLSKVWSFRRRPIEKVCVGILIVLGLF</sequence>
<dbReference type="eggNOG" id="COG0463">
    <property type="taxonomic scope" value="Bacteria"/>
</dbReference>
<dbReference type="GO" id="GO:0016758">
    <property type="term" value="F:hexosyltransferase activity"/>
    <property type="evidence" value="ECO:0007669"/>
    <property type="project" value="UniProtKB-ARBA"/>
</dbReference>